<proteinExistence type="predicted"/>
<dbReference type="InterPro" id="IPR024072">
    <property type="entry name" value="DHFR-like_dom_sf"/>
</dbReference>
<protein>
    <submittedName>
        <fullName evidence="2">Dihydrofolate reductase family protein</fullName>
    </submittedName>
</protein>
<gene>
    <name evidence="2" type="ORF">ACFQS9_05635</name>
</gene>
<name>A0ABW2RUI0_9NOCA</name>
<evidence type="ECO:0000313" key="2">
    <source>
        <dbReference type="EMBL" id="MFC7447370.1"/>
    </source>
</evidence>
<dbReference type="InterPro" id="IPR050765">
    <property type="entry name" value="Riboflavin_Biosynth_HTPR"/>
</dbReference>
<comment type="caution">
    <text evidence="2">The sequence shown here is derived from an EMBL/GenBank/DDBJ whole genome shotgun (WGS) entry which is preliminary data.</text>
</comment>
<organism evidence="2 3">
    <name type="scientific">Rhodococcus daqingensis</name>
    <dbReference type="NCBI Taxonomy" id="2479363"/>
    <lineage>
        <taxon>Bacteria</taxon>
        <taxon>Bacillati</taxon>
        <taxon>Actinomycetota</taxon>
        <taxon>Actinomycetes</taxon>
        <taxon>Mycobacteriales</taxon>
        <taxon>Nocardiaceae</taxon>
        <taxon>Rhodococcus</taxon>
    </lineage>
</organism>
<dbReference type="EMBL" id="JBHTCS010000009">
    <property type="protein sequence ID" value="MFC7447370.1"/>
    <property type="molecule type" value="Genomic_DNA"/>
</dbReference>
<dbReference type="SUPFAM" id="SSF53597">
    <property type="entry name" value="Dihydrofolate reductase-like"/>
    <property type="match status" value="1"/>
</dbReference>
<dbReference type="PANTHER" id="PTHR38011:SF11">
    <property type="entry name" value="2,5-DIAMINO-6-RIBOSYLAMINO-4(3H)-PYRIMIDINONE 5'-PHOSPHATE REDUCTASE"/>
    <property type="match status" value="1"/>
</dbReference>
<dbReference type="Proteomes" id="UP001596484">
    <property type="component" value="Unassembled WGS sequence"/>
</dbReference>
<reference evidence="3" key="1">
    <citation type="journal article" date="2019" name="Int. J. Syst. Evol. Microbiol.">
        <title>The Global Catalogue of Microorganisms (GCM) 10K type strain sequencing project: providing services to taxonomists for standard genome sequencing and annotation.</title>
        <authorList>
            <consortium name="The Broad Institute Genomics Platform"/>
            <consortium name="The Broad Institute Genome Sequencing Center for Infectious Disease"/>
            <person name="Wu L."/>
            <person name="Ma J."/>
        </authorList>
    </citation>
    <scope>NUCLEOTIDE SEQUENCE [LARGE SCALE GENOMIC DNA]</scope>
    <source>
        <strain evidence="3">ICMP 19430</strain>
    </source>
</reference>
<sequence length="184" mass="20205">MGALIYSSICSLDGYVADRGGSFDWAMPDEEVHGFVNDLERPIGTYLYGRRMYEVMAVWESMAGDPDPGIGNDFAELWCAAEKVVYSTTLRAVSTARTRLEREFDPAAIRAMKESSPRDLSIGGPTLAACALRAGLVDDVQLYLVPVVVGGGTPVLPQDIRLDLELVDEHRFAGGTVFLHYRTR</sequence>
<keyword evidence="3" id="KW-1185">Reference proteome</keyword>
<dbReference type="RefSeq" id="WP_378402397.1">
    <property type="nucleotide sequence ID" value="NZ_JBHTCS010000009.1"/>
</dbReference>
<dbReference type="InterPro" id="IPR002734">
    <property type="entry name" value="RibDG_C"/>
</dbReference>
<accession>A0ABW2RUI0</accession>
<dbReference type="Pfam" id="PF01872">
    <property type="entry name" value="RibD_C"/>
    <property type="match status" value="1"/>
</dbReference>
<dbReference type="PANTHER" id="PTHR38011">
    <property type="entry name" value="DIHYDROFOLATE REDUCTASE FAMILY PROTEIN (AFU_ORTHOLOGUE AFUA_8G06820)"/>
    <property type="match status" value="1"/>
</dbReference>
<dbReference type="Gene3D" id="3.40.430.10">
    <property type="entry name" value="Dihydrofolate Reductase, subunit A"/>
    <property type="match status" value="1"/>
</dbReference>
<feature type="domain" description="Bacterial bifunctional deaminase-reductase C-terminal" evidence="1">
    <location>
        <begin position="4"/>
        <end position="172"/>
    </location>
</feature>
<evidence type="ECO:0000259" key="1">
    <source>
        <dbReference type="Pfam" id="PF01872"/>
    </source>
</evidence>
<evidence type="ECO:0000313" key="3">
    <source>
        <dbReference type="Proteomes" id="UP001596484"/>
    </source>
</evidence>